<feature type="domain" description="AAA" evidence="1">
    <location>
        <begin position="2"/>
        <end position="182"/>
    </location>
</feature>
<keyword evidence="3" id="KW-1185">Reference proteome</keyword>
<dbReference type="EMBL" id="JAAXPN010000018">
    <property type="protein sequence ID" value="NKZ25059.1"/>
    <property type="molecule type" value="Genomic_DNA"/>
</dbReference>
<protein>
    <submittedName>
        <fullName evidence="2">AAA family ATPase</fullName>
    </submittedName>
</protein>
<dbReference type="RefSeq" id="WP_168722850.1">
    <property type="nucleotide sequence ID" value="NZ_JAAXPN010000018.1"/>
</dbReference>
<evidence type="ECO:0000313" key="2">
    <source>
        <dbReference type="EMBL" id="NKZ25059.1"/>
    </source>
</evidence>
<dbReference type="InterPro" id="IPR027417">
    <property type="entry name" value="P-loop_NTPase"/>
</dbReference>
<gene>
    <name evidence="2" type="ORF">HF964_09720</name>
</gene>
<dbReference type="InterPro" id="IPR025669">
    <property type="entry name" value="AAA_dom"/>
</dbReference>
<proteinExistence type="predicted"/>
<dbReference type="AlphaFoldDB" id="A0A7X6N481"/>
<dbReference type="SUPFAM" id="SSF52540">
    <property type="entry name" value="P-loop containing nucleoside triphosphate hydrolases"/>
    <property type="match status" value="1"/>
</dbReference>
<dbReference type="Gene3D" id="3.40.50.300">
    <property type="entry name" value="P-loop containing nucleotide triphosphate hydrolases"/>
    <property type="match status" value="1"/>
</dbReference>
<dbReference type="PANTHER" id="PTHR13696:SF52">
    <property type="entry name" value="PARA FAMILY PROTEIN CT_582"/>
    <property type="match status" value="1"/>
</dbReference>
<dbReference type="Proteomes" id="UP000549765">
    <property type="component" value="Unassembled WGS sequence"/>
</dbReference>
<dbReference type="InterPro" id="IPR050678">
    <property type="entry name" value="DNA_Partitioning_ATPase"/>
</dbReference>
<organism evidence="2 3">
    <name type="scientific">Periweissella fabalis</name>
    <dbReference type="NCBI Taxonomy" id="1070421"/>
    <lineage>
        <taxon>Bacteria</taxon>
        <taxon>Bacillati</taxon>
        <taxon>Bacillota</taxon>
        <taxon>Bacilli</taxon>
        <taxon>Lactobacillales</taxon>
        <taxon>Lactobacillaceae</taxon>
        <taxon>Periweissella</taxon>
    </lineage>
</organism>
<evidence type="ECO:0000259" key="1">
    <source>
        <dbReference type="Pfam" id="PF13614"/>
    </source>
</evidence>
<reference evidence="2 3" key="1">
    <citation type="submission" date="2020-04" db="EMBL/GenBank/DDBJ databases">
        <title>MicrobeNet Type strains.</title>
        <authorList>
            <person name="Nicholson A.C."/>
        </authorList>
    </citation>
    <scope>NUCLEOTIDE SEQUENCE [LARGE SCALE GENOMIC DNA]</scope>
    <source>
        <strain evidence="2 3">CCUG 61472</strain>
    </source>
</reference>
<name>A0A7X6N481_9LACO</name>
<comment type="caution">
    <text evidence="2">The sequence shown here is derived from an EMBL/GenBank/DDBJ whole genome shotgun (WGS) entry which is preliminary data.</text>
</comment>
<accession>A0A7X6N481</accession>
<dbReference type="PANTHER" id="PTHR13696">
    <property type="entry name" value="P-LOOP CONTAINING NUCLEOSIDE TRIPHOSPHATE HYDROLASE"/>
    <property type="match status" value="1"/>
</dbReference>
<dbReference type="CDD" id="cd02042">
    <property type="entry name" value="ParAB_family"/>
    <property type="match status" value="1"/>
</dbReference>
<sequence>MAKVIAFSNNKGGVLKTSLSVNLAGVLSKAGKHVLIVDLDSQGNSYTTFGKDPDDIEWTIYDLLTNNPKLNNPHDAVLNLAENLDIIVANDDMSYFEIEVLLAKDTYDDIFALFKDSIESFKEEYDYIIVDTPPALGLIAANVFIAVDEVVIPFQPEPYAFRSLVKTVTAVNNFKDKNPDLKVKSVIPVKYRHTVMHRAFIDSAKAFAKTQHIKFSDIVIKESIKYAETTLRENVPVTLLEEVPETLKPYAEVYQELAKELEYIG</sequence>
<dbReference type="Pfam" id="PF13614">
    <property type="entry name" value="AAA_31"/>
    <property type="match status" value="1"/>
</dbReference>
<evidence type="ECO:0000313" key="3">
    <source>
        <dbReference type="Proteomes" id="UP000549765"/>
    </source>
</evidence>